<dbReference type="PROSITE" id="PS50157">
    <property type="entry name" value="ZINC_FINGER_C2H2_2"/>
    <property type="match status" value="1"/>
</dbReference>
<keyword evidence="5" id="KW-1185">Reference proteome</keyword>
<keyword evidence="1" id="KW-0862">Zinc</keyword>
<sequence length="382" mass="44716">MLKSLTKIQGKISQKTRQISQKARQLSRKKLNLSMKRRKRPAQDCHPADNQEIMIFDIGYPTNNLNNYSTESFNPVQAYAQYPRVRHPDENWKFNNRYETRQEAAVDPNMLDFGRLNINDPREQYDQQFIPAGRINRRNKCRGCALPFSYTTLTISSPDEINPMYCIGCESLFGSMSNLQVHQRLHHSTNMIKNNPVFEAHFLNDTSMHPHHSHAPPYDDRYTLFHLPCSPNYYRRLVNKYDDSKYVLSDVQPVIQDRVKHFYGCNGCRQFIEHERSPIFFDTFRTYGKYDMVTHREMLGFLSHNMTCMETGLQGCWSPTGKEFFSLQLKLRTPVSLGGRGFLNNFEVSLVGIDSLLETFDVQDVRRWLKAVKEHQGYYPPS</sequence>
<dbReference type="InterPro" id="IPR036236">
    <property type="entry name" value="Znf_C2H2_sf"/>
</dbReference>
<dbReference type="GO" id="GO:0008270">
    <property type="term" value="F:zinc ion binding"/>
    <property type="evidence" value="ECO:0007669"/>
    <property type="project" value="UniProtKB-KW"/>
</dbReference>
<organism evidence="4 5">
    <name type="scientific">Mucor lusitanicus CBS 277.49</name>
    <dbReference type="NCBI Taxonomy" id="747725"/>
    <lineage>
        <taxon>Eukaryota</taxon>
        <taxon>Fungi</taxon>
        <taxon>Fungi incertae sedis</taxon>
        <taxon>Mucoromycota</taxon>
        <taxon>Mucoromycotina</taxon>
        <taxon>Mucoromycetes</taxon>
        <taxon>Mucorales</taxon>
        <taxon>Mucorineae</taxon>
        <taxon>Mucoraceae</taxon>
        <taxon>Mucor</taxon>
    </lineage>
</organism>
<feature type="compositionally biased region" description="Polar residues" evidence="2">
    <location>
        <begin position="11"/>
        <end position="24"/>
    </location>
</feature>
<accession>A0A168MRD4</accession>
<proteinExistence type="predicted"/>
<gene>
    <name evidence="4" type="ORF">MUCCIDRAFT_161968</name>
</gene>
<feature type="region of interest" description="Disordered" evidence="2">
    <location>
        <begin position="1"/>
        <end position="25"/>
    </location>
</feature>
<evidence type="ECO:0000259" key="3">
    <source>
        <dbReference type="PROSITE" id="PS50157"/>
    </source>
</evidence>
<feature type="domain" description="C2H2-type" evidence="3">
    <location>
        <begin position="164"/>
        <end position="191"/>
    </location>
</feature>
<dbReference type="SUPFAM" id="SSF57667">
    <property type="entry name" value="beta-beta-alpha zinc fingers"/>
    <property type="match status" value="1"/>
</dbReference>
<dbReference type="InterPro" id="IPR013087">
    <property type="entry name" value="Znf_C2H2_type"/>
</dbReference>
<dbReference type="OrthoDB" id="2259873at2759"/>
<comment type="caution">
    <text evidence="4">The sequence shown here is derived from an EMBL/GenBank/DDBJ whole genome shotgun (WGS) entry which is preliminary data.</text>
</comment>
<dbReference type="Proteomes" id="UP000077051">
    <property type="component" value="Unassembled WGS sequence"/>
</dbReference>
<protein>
    <submittedName>
        <fullName evidence="4">C2H2-type zinc finger transcription factor</fullName>
    </submittedName>
</protein>
<dbReference type="PROSITE" id="PS00028">
    <property type="entry name" value="ZINC_FINGER_C2H2_1"/>
    <property type="match status" value="1"/>
</dbReference>
<dbReference type="EMBL" id="AMYB01000003">
    <property type="protein sequence ID" value="OAD05273.1"/>
    <property type="molecule type" value="Genomic_DNA"/>
</dbReference>
<evidence type="ECO:0000313" key="5">
    <source>
        <dbReference type="Proteomes" id="UP000077051"/>
    </source>
</evidence>
<keyword evidence="1" id="KW-0863">Zinc-finger</keyword>
<evidence type="ECO:0000256" key="1">
    <source>
        <dbReference type="PROSITE-ProRule" id="PRU00042"/>
    </source>
</evidence>
<reference evidence="4 5" key="1">
    <citation type="submission" date="2015-06" db="EMBL/GenBank/DDBJ databases">
        <title>Expansion of signal transduction pathways in fungi by whole-genome duplication.</title>
        <authorList>
            <consortium name="DOE Joint Genome Institute"/>
            <person name="Corrochano L.M."/>
            <person name="Kuo A."/>
            <person name="Marcet-Houben M."/>
            <person name="Polaino S."/>
            <person name="Salamov A."/>
            <person name="Villalobos J.M."/>
            <person name="Alvarez M.I."/>
            <person name="Avalos J."/>
            <person name="Benito E.P."/>
            <person name="Benoit I."/>
            <person name="Burger G."/>
            <person name="Camino L.P."/>
            <person name="Canovas D."/>
            <person name="Cerda-Olmedo E."/>
            <person name="Cheng J.-F."/>
            <person name="Dominguez A."/>
            <person name="Elias M."/>
            <person name="Eslava A.P."/>
            <person name="Glaser F."/>
            <person name="Grimwood J."/>
            <person name="Gutierrez G."/>
            <person name="Heitman J."/>
            <person name="Henrissat B."/>
            <person name="Iturriaga E.A."/>
            <person name="Lang B.F."/>
            <person name="Lavin J.L."/>
            <person name="Lee S."/>
            <person name="Li W."/>
            <person name="Lindquist E."/>
            <person name="Lopez-Garcia S."/>
            <person name="Luque E.M."/>
            <person name="Marcos A.T."/>
            <person name="Martin J."/>
            <person name="Mccluskey K."/>
            <person name="Medina H.R."/>
            <person name="Miralles-Duran A."/>
            <person name="Miyazaki A."/>
            <person name="Munoz-Torres E."/>
            <person name="Oguiza J.A."/>
            <person name="Ohm R."/>
            <person name="Olmedo M."/>
            <person name="Orejas M."/>
            <person name="Ortiz-Castellanos L."/>
            <person name="Pisabarro A.G."/>
            <person name="Rodriguez-Romero J."/>
            <person name="Ruiz-Herrera J."/>
            <person name="Ruiz-Vazquez R."/>
            <person name="Sanz C."/>
            <person name="Schackwitz W."/>
            <person name="Schmutz J."/>
            <person name="Shahriari M."/>
            <person name="Shelest E."/>
            <person name="Silva-Franco F."/>
            <person name="Soanes D."/>
            <person name="Syed K."/>
            <person name="Tagua V.G."/>
            <person name="Talbot N.J."/>
            <person name="Thon M."/>
            <person name="De Vries R.P."/>
            <person name="Wiebenga A."/>
            <person name="Yadav J.S."/>
            <person name="Braun E.L."/>
            <person name="Baker S."/>
            <person name="Garre V."/>
            <person name="Horwitz B."/>
            <person name="Torres-Martinez S."/>
            <person name="Idnurm A."/>
            <person name="Herrera-Estrella A."/>
            <person name="Gabaldon T."/>
            <person name="Grigoriev I.V."/>
        </authorList>
    </citation>
    <scope>NUCLEOTIDE SEQUENCE [LARGE SCALE GENOMIC DNA]</scope>
    <source>
        <strain evidence="4 5">CBS 277.49</strain>
    </source>
</reference>
<evidence type="ECO:0000256" key="2">
    <source>
        <dbReference type="SAM" id="MobiDB-lite"/>
    </source>
</evidence>
<keyword evidence="1" id="KW-0479">Metal-binding</keyword>
<evidence type="ECO:0000313" key="4">
    <source>
        <dbReference type="EMBL" id="OAD05273.1"/>
    </source>
</evidence>
<dbReference type="AlphaFoldDB" id="A0A168MRD4"/>
<dbReference type="VEuPathDB" id="FungiDB:MUCCIDRAFT_161968"/>
<name>A0A168MRD4_MUCCL</name>